<comment type="similarity">
    <text evidence="2">Belongs to the autoinducer-2 exporter (AI-2E) (TC 2.A.86) family.</text>
</comment>
<dbReference type="AlphaFoldDB" id="A0A9X4XFR9"/>
<dbReference type="PANTHER" id="PTHR21716:SF53">
    <property type="entry name" value="PERMEASE PERM-RELATED"/>
    <property type="match status" value="1"/>
</dbReference>
<keyword evidence="7 8" id="KW-0472">Membrane</keyword>
<evidence type="ECO:0000256" key="3">
    <source>
        <dbReference type="ARBA" id="ARBA00022448"/>
    </source>
</evidence>
<dbReference type="RefSeq" id="WP_006785670.1">
    <property type="nucleotide sequence ID" value="NZ_JAMQUV010000030.1"/>
</dbReference>
<evidence type="ECO:0000256" key="5">
    <source>
        <dbReference type="ARBA" id="ARBA00022692"/>
    </source>
</evidence>
<keyword evidence="4" id="KW-1003">Cell membrane</keyword>
<feature type="transmembrane region" description="Helical" evidence="8">
    <location>
        <begin position="167"/>
        <end position="197"/>
    </location>
</feature>
<organism evidence="9 10">
    <name type="scientific">Turicibacter sanguinis</name>
    <dbReference type="NCBI Taxonomy" id="154288"/>
    <lineage>
        <taxon>Bacteria</taxon>
        <taxon>Bacillati</taxon>
        <taxon>Bacillota</taxon>
        <taxon>Erysipelotrichia</taxon>
        <taxon>Erysipelotrichales</taxon>
        <taxon>Turicibacteraceae</taxon>
        <taxon>Turicibacter</taxon>
    </lineage>
</organism>
<feature type="transmembrane region" description="Helical" evidence="8">
    <location>
        <begin position="12"/>
        <end position="31"/>
    </location>
</feature>
<feature type="transmembrane region" description="Helical" evidence="8">
    <location>
        <begin position="282"/>
        <end position="310"/>
    </location>
</feature>
<evidence type="ECO:0000256" key="8">
    <source>
        <dbReference type="SAM" id="Phobius"/>
    </source>
</evidence>
<name>A0A9X4XFR9_9FIRM</name>
<keyword evidence="6 8" id="KW-1133">Transmembrane helix</keyword>
<evidence type="ECO:0000256" key="6">
    <source>
        <dbReference type="ARBA" id="ARBA00022989"/>
    </source>
</evidence>
<protein>
    <submittedName>
        <fullName evidence="9">AI-2E family transporter</fullName>
    </submittedName>
</protein>
<keyword evidence="3" id="KW-0813">Transport</keyword>
<comment type="subcellular location">
    <subcellularLocation>
        <location evidence="1">Cell membrane</location>
        <topology evidence="1">Multi-pass membrane protein</topology>
    </subcellularLocation>
</comment>
<dbReference type="GO" id="GO:0005886">
    <property type="term" value="C:plasma membrane"/>
    <property type="evidence" value="ECO:0007669"/>
    <property type="project" value="UniProtKB-SubCell"/>
</dbReference>
<proteinExistence type="inferred from homology"/>
<dbReference type="GO" id="GO:0055085">
    <property type="term" value="P:transmembrane transport"/>
    <property type="evidence" value="ECO:0007669"/>
    <property type="project" value="TreeGrafter"/>
</dbReference>
<reference evidence="9 10" key="1">
    <citation type="journal article" date="2019" name="Nat. Med.">
        <title>A library of human gut bacterial isolates paired with longitudinal multiomics data enables mechanistic microbiome research.</title>
        <authorList>
            <person name="Poyet M."/>
            <person name="Groussin M."/>
            <person name="Gibbons S.M."/>
            <person name="Avila-Pacheco J."/>
            <person name="Jiang X."/>
            <person name="Kearney S.M."/>
            <person name="Perrotta A.R."/>
            <person name="Berdy B."/>
            <person name="Zhao S."/>
            <person name="Lieberman T.D."/>
            <person name="Swanson P.K."/>
            <person name="Smith M."/>
            <person name="Roesemann S."/>
            <person name="Alexander J.E."/>
            <person name="Rich S.A."/>
            <person name="Livny J."/>
            <person name="Vlamakis H."/>
            <person name="Clish C."/>
            <person name="Bullock K."/>
            <person name="Deik A."/>
            <person name="Scott J."/>
            <person name="Pierce K.A."/>
            <person name="Xavier R.J."/>
            <person name="Alm E.J."/>
        </authorList>
    </citation>
    <scope>NUCLEOTIDE SEQUENCE [LARGE SCALE GENOMIC DNA]</scope>
    <source>
        <strain evidence="9 10">BIOML-A198</strain>
    </source>
</reference>
<gene>
    <name evidence="9" type="ORF">GMA92_12280</name>
</gene>
<evidence type="ECO:0000256" key="4">
    <source>
        <dbReference type="ARBA" id="ARBA00022475"/>
    </source>
</evidence>
<evidence type="ECO:0000256" key="1">
    <source>
        <dbReference type="ARBA" id="ARBA00004651"/>
    </source>
</evidence>
<comment type="caution">
    <text evidence="9">The sequence shown here is derived from an EMBL/GenBank/DDBJ whole genome shotgun (WGS) entry which is preliminary data.</text>
</comment>
<dbReference type="Proteomes" id="UP000487649">
    <property type="component" value="Unassembled WGS sequence"/>
</dbReference>
<evidence type="ECO:0000256" key="7">
    <source>
        <dbReference type="ARBA" id="ARBA00023136"/>
    </source>
</evidence>
<evidence type="ECO:0000313" key="10">
    <source>
        <dbReference type="Proteomes" id="UP000487649"/>
    </source>
</evidence>
<dbReference type="EMBL" id="WMQE01000032">
    <property type="protein sequence ID" value="MTK22188.1"/>
    <property type="molecule type" value="Genomic_DNA"/>
</dbReference>
<dbReference type="Pfam" id="PF01594">
    <property type="entry name" value="AI-2E_transport"/>
    <property type="match status" value="1"/>
</dbReference>
<feature type="transmembrane region" description="Helical" evidence="8">
    <location>
        <begin position="245"/>
        <end position="270"/>
    </location>
</feature>
<feature type="transmembrane region" description="Helical" evidence="8">
    <location>
        <begin position="347"/>
        <end position="364"/>
    </location>
</feature>
<sequence length="385" mass="42984">MKINWDKKYTTIAIYAFIVICFSIVFANIISKLDAFTGKMSQIMAVFQPFIIGFIIAYLINFILKFYEDRVFKKFIKGSKKSLRGVAVILSYLTASLIFYVFIQFVVPQLVESITGLVNDIPRYLYDMKVILEQTLNETDISPEYMTLINDKLTEITNWVLQLVTNLLPIIGGIVMAFASSVWNIILGIIISVYLLVDKEKFFALGKKVVVALFNDKHANIILNLANRTNLTFGKFIGGKIIDSAIIGVLTFIILTIFKMPYSLLISVIIGMTNIIPFFGPFIGAIPSAIIILFISPIKAVWFGIIILVIQQIDGNIIGPKILGDSIGISAFWILFAILVAGKLFGLVGMIIGVPMFALIYSIVKDVIEIRLSKKGLPTDTTEYL</sequence>
<feature type="transmembrane region" description="Helical" evidence="8">
    <location>
        <begin position="43"/>
        <end position="64"/>
    </location>
</feature>
<evidence type="ECO:0000313" key="9">
    <source>
        <dbReference type="EMBL" id="MTK22188.1"/>
    </source>
</evidence>
<evidence type="ECO:0000256" key="2">
    <source>
        <dbReference type="ARBA" id="ARBA00009773"/>
    </source>
</evidence>
<feature type="transmembrane region" description="Helical" evidence="8">
    <location>
        <begin position="85"/>
        <end position="107"/>
    </location>
</feature>
<dbReference type="PANTHER" id="PTHR21716">
    <property type="entry name" value="TRANSMEMBRANE PROTEIN"/>
    <property type="match status" value="1"/>
</dbReference>
<dbReference type="InterPro" id="IPR002549">
    <property type="entry name" value="AI-2E-like"/>
</dbReference>
<accession>A0A9X4XFR9</accession>
<keyword evidence="5 8" id="KW-0812">Transmembrane</keyword>